<feature type="compositionally biased region" description="Polar residues" evidence="1">
    <location>
        <begin position="1"/>
        <end position="17"/>
    </location>
</feature>
<evidence type="ECO:0000313" key="2">
    <source>
        <dbReference type="EMBL" id="RPA97229.1"/>
    </source>
</evidence>
<name>A0A3N4JG37_9PEZI</name>
<accession>A0A3N4JG37</accession>
<organism evidence="2 3">
    <name type="scientific">Choiromyces venosus 120613-1</name>
    <dbReference type="NCBI Taxonomy" id="1336337"/>
    <lineage>
        <taxon>Eukaryota</taxon>
        <taxon>Fungi</taxon>
        <taxon>Dikarya</taxon>
        <taxon>Ascomycota</taxon>
        <taxon>Pezizomycotina</taxon>
        <taxon>Pezizomycetes</taxon>
        <taxon>Pezizales</taxon>
        <taxon>Tuberaceae</taxon>
        <taxon>Choiromyces</taxon>
    </lineage>
</organism>
<dbReference type="Proteomes" id="UP000276215">
    <property type="component" value="Unassembled WGS sequence"/>
</dbReference>
<protein>
    <submittedName>
        <fullName evidence="2">Uncharacterized protein</fullName>
    </submittedName>
</protein>
<evidence type="ECO:0000256" key="1">
    <source>
        <dbReference type="SAM" id="MobiDB-lite"/>
    </source>
</evidence>
<feature type="region of interest" description="Disordered" evidence="1">
    <location>
        <begin position="1"/>
        <end position="40"/>
    </location>
</feature>
<sequence>MNPYNTQGPEEVSNNSPHTRHPGHPTVTQRGRSRRHPYPNLLDITESSPCSMPLAATTVEPIIVMPNLDRPTAISPRATGINHLLNRNNSIIDNRPSIPLSAVTPVGIPERHYTGVLSQNLNPAMIQAPYLLLPNSLPSSEENQIPESVDRPQQEIILLLQQVNSRLDSMESRLTTFEKCLYQAPSILAREVDTFKVLKSSSQNVSDIQNTIRHTQLKVNKEENVCYFYHQLNRDFELINEN</sequence>
<gene>
    <name evidence="2" type="ORF">L873DRAFT_1810045</name>
</gene>
<dbReference type="AlphaFoldDB" id="A0A3N4JG37"/>
<reference evidence="2 3" key="1">
    <citation type="journal article" date="2018" name="Nat. Ecol. Evol.">
        <title>Pezizomycetes genomes reveal the molecular basis of ectomycorrhizal truffle lifestyle.</title>
        <authorList>
            <person name="Murat C."/>
            <person name="Payen T."/>
            <person name="Noel B."/>
            <person name="Kuo A."/>
            <person name="Morin E."/>
            <person name="Chen J."/>
            <person name="Kohler A."/>
            <person name="Krizsan K."/>
            <person name="Balestrini R."/>
            <person name="Da Silva C."/>
            <person name="Montanini B."/>
            <person name="Hainaut M."/>
            <person name="Levati E."/>
            <person name="Barry K.W."/>
            <person name="Belfiori B."/>
            <person name="Cichocki N."/>
            <person name="Clum A."/>
            <person name="Dockter R.B."/>
            <person name="Fauchery L."/>
            <person name="Guy J."/>
            <person name="Iotti M."/>
            <person name="Le Tacon F."/>
            <person name="Lindquist E.A."/>
            <person name="Lipzen A."/>
            <person name="Malagnac F."/>
            <person name="Mello A."/>
            <person name="Molinier V."/>
            <person name="Miyauchi S."/>
            <person name="Poulain J."/>
            <person name="Riccioni C."/>
            <person name="Rubini A."/>
            <person name="Sitrit Y."/>
            <person name="Splivallo R."/>
            <person name="Traeger S."/>
            <person name="Wang M."/>
            <person name="Zifcakova L."/>
            <person name="Wipf D."/>
            <person name="Zambonelli A."/>
            <person name="Paolocci F."/>
            <person name="Nowrousian M."/>
            <person name="Ottonello S."/>
            <person name="Baldrian P."/>
            <person name="Spatafora J.W."/>
            <person name="Henrissat B."/>
            <person name="Nagy L.G."/>
            <person name="Aury J.M."/>
            <person name="Wincker P."/>
            <person name="Grigoriev I.V."/>
            <person name="Bonfante P."/>
            <person name="Martin F.M."/>
        </authorList>
    </citation>
    <scope>NUCLEOTIDE SEQUENCE [LARGE SCALE GENOMIC DNA]</scope>
    <source>
        <strain evidence="2 3">120613-1</strain>
    </source>
</reference>
<proteinExistence type="predicted"/>
<keyword evidence="3" id="KW-1185">Reference proteome</keyword>
<evidence type="ECO:0000313" key="3">
    <source>
        <dbReference type="Proteomes" id="UP000276215"/>
    </source>
</evidence>
<dbReference type="EMBL" id="ML120406">
    <property type="protein sequence ID" value="RPA97229.1"/>
    <property type="molecule type" value="Genomic_DNA"/>
</dbReference>